<dbReference type="EMBL" id="FOYD01000005">
    <property type="protein sequence ID" value="SFQ83189.1"/>
    <property type="molecule type" value="Genomic_DNA"/>
</dbReference>
<evidence type="ECO:0000259" key="2">
    <source>
        <dbReference type="Pfam" id="PF13387"/>
    </source>
</evidence>
<feature type="domain" description="Lnb N-terminal periplasmic" evidence="2">
    <location>
        <begin position="120"/>
        <end position="292"/>
    </location>
</feature>
<dbReference type="AlphaFoldDB" id="A0A1I6BQJ9"/>
<gene>
    <name evidence="5" type="ORF">SAMN05216578_105186</name>
</gene>
<keyword evidence="1" id="KW-0732">Signal</keyword>
<feature type="chain" id="PRO_5017355244" evidence="1">
    <location>
        <begin position="20"/>
        <end position="618"/>
    </location>
</feature>
<dbReference type="Proteomes" id="UP000242815">
    <property type="component" value="Unassembled WGS sequence"/>
</dbReference>
<dbReference type="Pfam" id="PF25222">
    <property type="entry name" value="DUF7840"/>
    <property type="match status" value="1"/>
</dbReference>
<organism evidence="5 6">
    <name type="scientific">Halopseudomonas formosensis</name>
    <dbReference type="NCBI Taxonomy" id="1002526"/>
    <lineage>
        <taxon>Bacteria</taxon>
        <taxon>Pseudomonadati</taxon>
        <taxon>Pseudomonadota</taxon>
        <taxon>Gammaproteobacteria</taxon>
        <taxon>Pseudomonadales</taxon>
        <taxon>Pseudomonadaceae</taxon>
        <taxon>Halopseudomonas</taxon>
    </lineage>
</organism>
<protein>
    <submittedName>
        <fullName evidence="5">Uncharacterized protein</fullName>
    </submittedName>
</protein>
<dbReference type="Pfam" id="PF25225">
    <property type="entry name" value="DUF7843"/>
    <property type="match status" value="1"/>
</dbReference>
<evidence type="ECO:0000313" key="6">
    <source>
        <dbReference type="Proteomes" id="UP000242815"/>
    </source>
</evidence>
<dbReference type="RefSeq" id="WP_090538875.1">
    <property type="nucleotide sequence ID" value="NZ_FOYD01000005.1"/>
</dbReference>
<dbReference type="InterPro" id="IPR057165">
    <property type="entry name" value="DUF7843"/>
</dbReference>
<reference evidence="5 6" key="1">
    <citation type="submission" date="2016-10" db="EMBL/GenBank/DDBJ databases">
        <authorList>
            <person name="de Groot N.N."/>
        </authorList>
    </citation>
    <scope>NUCLEOTIDE SEQUENCE [LARGE SCALE GENOMIC DNA]</scope>
    <source>
        <strain evidence="5 6">JCM 18415</strain>
    </source>
</reference>
<proteinExistence type="predicted"/>
<name>A0A1I6BQJ9_9GAMM</name>
<evidence type="ECO:0000313" key="5">
    <source>
        <dbReference type="EMBL" id="SFQ83189.1"/>
    </source>
</evidence>
<dbReference type="InterPro" id="IPR025178">
    <property type="entry name" value="Lnb_N"/>
</dbReference>
<evidence type="ECO:0000256" key="1">
    <source>
        <dbReference type="SAM" id="SignalP"/>
    </source>
</evidence>
<dbReference type="OrthoDB" id="9759948at2"/>
<dbReference type="Pfam" id="PF13387">
    <property type="entry name" value="Lnb_N"/>
    <property type="match status" value="1"/>
</dbReference>
<evidence type="ECO:0000259" key="4">
    <source>
        <dbReference type="Pfam" id="PF25225"/>
    </source>
</evidence>
<dbReference type="InterPro" id="IPR057162">
    <property type="entry name" value="DUF7840"/>
</dbReference>
<evidence type="ECO:0000259" key="3">
    <source>
        <dbReference type="Pfam" id="PF25222"/>
    </source>
</evidence>
<sequence length="618" mass="70290">MFRALFSLLLALGSLIAQANSHPDPATLRSLAEHPYWIALGHYEKPLIGGWRSYVDDPDFFLSDQGEHSPLAELEATLEALHADPGLADQHAQCRYPSRTRWLREQLALTELPAVTCAEYAAWYADIDPHSTVLVFPDAYLNSPSSMFGHTLLRIDSPDMQDNGTALLSYALNFGAMVEQMDNSMLYAWKGLAGGYPGQFSLLPYRDKISEYSSLENRDLWEYRLDLTPEETGRLVEHVWELRQIRFDYFFFDENCSYRLLELLEIARPGLRLIDQFPLTAIPADTVRAVKDAGMISSVNYRPSREKELLARAQPLSSRELVLARELAADTALLEDPAFQQLPAERQALIQETSYRLLRYQAVNRERDPDNAARSYQLLQAINRNPPPRLEIPTPPLPEDGHESRTWQLALGNLDGRDFAEYGLRMAYHDLNDNLDGFPLGAQIELGKLRVRQYEGNHWQLQELGLISIRSLTPRHALLKPWSWQVETGLERVAGKDGRQRLVGHLNGGGGFSWRLNDELLAYSLATLRVEHHPDFAAALSPAAGFDAGLLWRNGAGNLLLEASADYFHNGEIRRHIGLTQQLELDRNLGLRLSARRQFSQLDTPRNEVMLQLRWYHY</sequence>
<feature type="signal peptide" evidence="1">
    <location>
        <begin position="1"/>
        <end position="19"/>
    </location>
</feature>
<feature type="domain" description="DUF7840" evidence="3">
    <location>
        <begin position="397"/>
        <end position="616"/>
    </location>
</feature>
<accession>A0A1I6BQJ9</accession>
<dbReference type="STRING" id="1002526.SAMN05216578_105186"/>
<feature type="domain" description="DUF7843" evidence="4">
    <location>
        <begin position="30"/>
        <end position="106"/>
    </location>
</feature>